<name>A0A1T4K2E4_9FIRM</name>
<dbReference type="STRING" id="290054.SAMN02745114_00257"/>
<evidence type="ECO:0000313" key="9">
    <source>
        <dbReference type="Proteomes" id="UP000190657"/>
    </source>
</evidence>
<dbReference type="FunFam" id="3.30.565.10:FF:000003">
    <property type="entry name" value="DNA mismatch repair endonuclease MutL"/>
    <property type="match status" value="1"/>
</dbReference>
<sequence length="635" mass="70615">MPQINILPKEVYQLIAAGEVVERPSSVVKEMIENSVDAGAKNITVEIKNGGSTYIRITDDGCGIARSEVKKVFISHATSKIKASDDLDKIGTLGFRGEAMASISAVAKVQLLTRTPDEEIGTRYEIAGGQELDFSDAGCPVGTTIVVADIFFNTPARMKFLKKDVTEANAVAGVVERIAVSHPEISFRFIRDGKQTLITSGNGDLKSTIYSVFGREFANSLIPVDYEINNMRVSGFVTKPSMSRKSRGMQFFFINSRLVKSQTAMAALEQAYRNSIMVGRFPGCVLNIECNSSFVDVNVHPAKIEVRFANEKPVFELVYYGVKNAIEMLDTPKEAHFSAPRPTQTTVNGKIDFFKPKEEVPTQIQFKQESNPDDFWRVASPDVVRDKSPKSEEAQNYVEESTTTAKLDLSKFTKPATSNEQQANNEPETQEQTKPLPKQEKAESVEVPDFRLVGEIFKTYIIIEMDGDCYMIDKHAAHERMNFEALKASTEIVSQVLLSPVAVRLSREEYNAVLSNLDLYSKCGFAIEDFGNSTVLVRECPSILDGEDVSGLVEETASKLLDGKTDITPEQMDWIFHSASCRAAVKAGDKTSPYEMELFVKKLLANPNIRYCPHGRPVMIKLSKYDIEKQFGRIQ</sequence>
<dbReference type="GO" id="GO:0140664">
    <property type="term" value="F:ATP-dependent DNA damage sensor activity"/>
    <property type="evidence" value="ECO:0007669"/>
    <property type="project" value="InterPro"/>
</dbReference>
<organism evidence="8 9">
    <name type="scientific">Eubacterium coprostanoligenes</name>
    <dbReference type="NCBI Taxonomy" id="290054"/>
    <lineage>
        <taxon>Bacteria</taxon>
        <taxon>Bacillati</taxon>
        <taxon>Bacillota</taxon>
        <taxon>Clostridia</taxon>
        <taxon>Eubacteriales</taxon>
        <taxon>Eubacteriaceae</taxon>
        <taxon>Eubacterium</taxon>
    </lineage>
</organism>
<dbReference type="SUPFAM" id="SSF55874">
    <property type="entry name" value="ATPase domain of HSP90 chaperone/DNA topoisomerase II/histidine kinase"/>
    <property type="match status" value="1"/>
</dbReference>
<dbReference type="OrthoDB" id="9763467at2"/>
<dbReference type="InterPro" id="IPR002099">
    <property type="entry name" value="MutL/Mlh/PMS"/>
</dbReference>
<dbReference type="InterPro" id="IPR020568">
    <property type="entry name" value="Ribosomal_Su5_D2-typ_SF"/>
</dbReference>
<dbReference type="GO" id="GO:0006298">
    <property type="term" value="P:mismatch repair"/>
    <property type="evidence" value="ECO:0007669"/>
    <property type="project" value="UniProtKB-UniRule"/>
</dbReference>
<evidence type="ECO:0000313" key="8">
    <source>
        <dbReference type="EMBL" id="SJZ36611.1"/>
    </source>
</evidence>
<feature type="compositionally biased region" description="Basic and acidic residues" evidence="5">
    <location>
        <begin position="383"/>
        <end position="393"/>
    </location>
</feature>
<gene>
    <name evidence="4" type="primary">mutL</name>
    <name evidence="8" type="ORF">SAMN02745114_00257</name>
</gene>
<protein>
    <recommendedName>
        <fullName evidence="4">DNA mismatch repair protein MutL</fullName>
    </recommendedName>
</protein>
<dbReference type="AlphaFoldDB" id="A0A1T4K2E4"/>
<dbReference type="InterPro" id="IPR014790">
    <property type="entry name" value="MutL_C"/>
</dbReference>
<dbReference type="InterPro" id="IPR020667">
    <property type="entry name" value="DNA_mismatch_repair_MutL"/>
</dbReference>
<dbReference type="PANTHER" id="PTHR10073:SF12">
    <property type="entry name" value="DNA MISMATCH REPAIR PROTEIN MLH1"/>
    <property type="match status" value="1"/>
</dbReference>
<dbReference type="InterPro" id="IPR013507">
    <property type="entry name" value="DNA_mismatch_S5_2-like"/>
</dbReference>
<dbReference type="GO" id="GO:0032300">
    <property type="term" value="C:mismatch repair complex"/>
    <property type="evidence" value="ECO:0007669"/>
    <property type="project" value="InterPro"/>
</dbReference>
<dbReference type="SMART" id="SM01340">
    <property type="entry name" value="DNA_mis_repair"/>
    <property type="match status" value="1"/>
</dbReference>
<dbReference type="InterPro" id="IPR042120">
    <property type="entry name" value="MutL_C_dimsub"/>
</dbReference>
<dbReference type="GO" id="GO:0030983">
    <property type="term" value="F:mismatched DNA binding"/>
    <property type="evidence" value="ECO:0007669"/>
    <property type="project" value="InterPro"/>
</dbReference>
<evidence type="ECO:0000256" key="3">
    <source>
        <dbReference type="ARBA" id="ARBA00023204"/>
    </source>
</evidence>
<keyword evidence="9" id="KW-1185">Reference proteome</keyword>
<dbReference type="Pfam" id="PF08676">
    <property type="entry name" value="MutL_C"/>
    <property type="match status" value="1"/>
</dbReference>
<dbReference type="EMBL" id="FUWW01000002">
    <property type="protein sequence ID" value="SJZ36611.1"/>
    <property type="molecule type" value="Genomic_DNA"/>
</dbReference>
<evidence type="ECO:0000256" key="4">
    <source>
        <dbReference type="HAMAP-Rule" id="MF_00149"/>
    </source>
</evidence>
<dbReference type="InterPro" id="IPR042121">
    <property type="entry name" value="MutL_C_regsub"/>
</dbReference>
<accession>A0A1T4K2E4</accession>
<dbReference type="CDD" id="cd00782">
    <property type="entry name" value="MutL_Trans"/>
    <property type="match status" value="1"/>
</dbReference>
<keyword evidence="3 4" id="KW-0234">DNA repair</keyword>
<dbReference type="Gene3D" id="3.30.230.10">
    <property type="match status" value="1"/>
</dbReference>
<comment type="function">
    <text evidence="4">This protein is involved in the repair of mismatches in DNA. It is required for dam-dependent methyl-directed DNA mismatch repair. May act as a 'molecular matchmaker', a protein that promotes the formation of a stable complex between two or more DNA-binding proteins in an ATP-dependent manner without itself being part of a final effector complex.</text>
</comment>
<dbReference type="PANTHER" id="PTHR10073">
    <property type="entry name" value="DNA MISMATCH REPAIR PROTEIN MLH, PMS, MUTL"/>
    <property type="match status" value="1"/>
</dbReference>
<feature type="region of interest" description="Disordered" evidence="5">
    <location>
        <begin position="382"/>
        <end position="403"/>
    </location>
</feature>
<reference evidence="8 9" key="1">
    <citation type="submission" date="2017-02" db="EMBL/GenBank/DDBJ databases">
        <authorList>
            <person name="Peterson S.W."/>
        </authorList>
    </citation>
    <scope>NUCLEOTIDE SEQUENCE [LARGE SCALE GENOMIC DNA]</scope>
    <source>
        <strain evidence="8 9">ATCC 51222</strain>
    </source>
</reference>
<dbReference type="RefSeq" id="WP_159443369.1">
    <property type="nucleotide sequence ID" value="NZ_FUWW01000002.1"/>
</dbReference>
<dbReference type="Pfam" id="PF01119">
    <property type="entry name" value="DNA_mis_repair"/>
    <property type="match status" value="1"/>
</dbReference>
<dbReference type="Pfam" id="PF13589">
    <property type="entry name" value="HATPase_c_3"/>
    <property type="match status" value="1"/>
</dbReference>
<evidence type="ECO:0000256" key="5">
    <source>
        <dbReference type="SAM" id="MobiDB-lite"/>
    </source>
</evidence>
<dbReference type="SMART" id="SM00853">
    <property type="entry name" value="MutL_C"/>
    <property type="match status" value="1"/>
</dbReference>
<feature type="domain" description="MutL C-terminal dimerisation" evidence="6">
    <location>
        <begin position="452"/>
        <end position="591"/>
    </location>
</feature>
<dbReference type="NCBIfam" id="TIGR00585">
    <property type="entry name" value="mutl"/>
    <property type="match status" value="1"/>
</dbReference>
<dbReference type="GO" id="GO:0005524">
    <property type="term" value="F:ATP binding"/>
    <property type="evidence" value="ECO:0007669"/>
    <property type="project" value="InterPro"/>
</dbReference>
<dbReference type="SUPFAM" id="SSF118116">
    <property type="entry name" value="DNA mismatch repair protein MutL"/>
    <property type="match status" value="1"/>
</dbReference>
<feature type="region of interest" description="Disordered" evidence="5">
    <location>
        <begin position="415"/>
        <end position="444"/>
    </location>
</feature>
<dbReference type="Gene3D" id="3.30.1540.20">
    <property type="entry name" value="MutL, C-terminal domain, dimerisation subdomain"/>
    <property type="match status" value="1"/>
</dbReference>
<dbReference type="Gene3D" id="3.30.565.10">
    <property type="entry name" value="Histidine kinase-like ATPase, C-terminal domain"/>
    <property type="match status" value="1"/>
</dbReference>
<evidence type="ECO:0000256" key="2">
    <source>
        <dbReference type="ARBA" id="ARBA00022763"/>
    </source>
</evidence>
<dbReference type="InterPro" id="IPR014721">
    <property type="entry name" value="Ribsml_uS5_D2-typ_fold_subgr"/>
</dbReference>
<feature type="domain" description="DNA mismatch repair protein S5" evidence="7">
    <location>
        <begin position="209"/>
        <end position="327"/>
    </location>
</feature>
<comment type="similarity">
    <text evidence="1 4">Belongs to the DNA mismatch repair MutL/HexB family.</text>
</comment>
<dbReference type="InterPro" id="IPR036890">
    <property type="entry name" value="HATPase_C_sf"/>
</dbReference>
<dbReference type="CDD" id="cd16926">
    <property type="entry name" value="HATPase_MutL-MLH-PMS-like"/>
    <property type="match status" value="1"/>
</dbReference>
<dbReference type="InterPro" id="IPR037198">
    <property type="entry name" value="MutL_C_sf"/>
</dbReference>
<dbReference type="SUPFAM" id="SSF54211">
    <property type="entry name" value="Ribosomal protein S5 domain 2-like"/>
    <property type="match status" value="1"/>
</dbReference>
<evidence type="ECO:0000259" key="6">
    <source>
        <dbReference type="SMART" id="SM00853"/>
    </source>
</evidence>
<evidence type="ECO:0000259" key="7">
    <source>
        <dbReference type="SMART" id="SM01340"/>
    </source>
</evidence>
<dbReference type="InterPro" id="IPR038973">
    <property type="entry name" value="MutL/Mlh/Pms-like"/>
</dbReference>
<dbReference type="GO" id="GO:0016887">
    <property type="term" value="F:ATP hydrolysis activity"/>
    <property type="evidence" value="ECO:0007669"/>
    <property type="project" value="InterPro"/>
</dbReference>
<evidence type="ECO:0000256" key="1">
    <source>
        <dbReference type="ARBA" id="ARBA00006082"/>
    </source>
</evidence>
<dbReference type="Proteomes" id="UP000190657">
    <property type="component" value="Unassembled WGS sequence"/>
</dbReference>
<dbReference type="HAMAP" id="MF_00149">
    <property type="entry name" value="DNA_mis_repair"/>
    <property type="match status" value="1"/>
</dbReference>
<keyword evidence="2 4" id="KW-0227">DNA damage</keyword>
<feature type="compositionally biased region" description="Polar residues" evidence="5">
    <location>
        <begin position="415"/>
        <end position="433"/>
    </location>
</feature>
<dbReference type="Gene3D" id="3.30.1370.100">
    <property type="entry name" value="MutL, C-terminal domain, regulatory subdomain"/>
    <property type="match status" value="1"/>
</dbReference>
<proteinExistence type="inferred from homology"/>